<dbReference type="Proteomes" id="UP001385951">
    <property type="component" value="Unassembled WGS sequence"/>
</dbReference>
<feature type="region of interest" description="Disordered" evidence="1">
    <location>
        <begin position="561"/>
        <end position="649"/>
    </location>
</feature>
<keyword evidence="2" id="KW-0812">Transmembrane</keyword>
<keyword evidence="2" id="KW-0472">Membrane</keyword>
<dbReference type="AlphaFoldDB" id="A0AAW0FPL4"/>
<reference evidence="3 4" key="1">
    <citation type="submission" date="2022-09" db="EMBL/GenBank/DDBJ databases">
        <authorList>
            <person name="Palmer J.M."/>
        </authorList>
    </citation>
    <scope>NUCLEOTIDE SEQUENCE [LARGE SCALE GENOMIC DNA]</scope>
    <source>
        <strain evidence="3 4">DSM 7382</strain>
    </source>
</reference>
<feature type="transmembrane region" description="Helical" evidence="2">
    <location>
        <begin position="172"/>
        <end position="193"/>
    </location>
</feature>
<keyword evidence="2" id="KW-1133">Transmembrane helix</keyword>
<organism evidence="3 4">
    <name type="scientific">Cerrena zonata</name>
    <dbReference type="NCBI Taxonomy" id="2478898"/>
    <lineage>
        <taxon>Eukaryota</taxon>
        <taxon>Fungi</taxon>
        <taxon>Dikarya</taxon>
        <taxon>Basidiomycota</taxon>
        <taxon>Agaricomycotina</taxon>
        <taxon>Agaricomycetes</taxon>
        <taxon>Polyporales</taxon>
        <taxon>Cerrenaceae</taxon>
        <taxon>Cerrena</taxon>
    </lineage>
</organism>
<feature type="compositionally biased region" description="Low complexity" evidence="1">
    <location>
        <begin position="600"/>
        <end position="627"/>
    </location>
</feature>
<feature type="transmembrane region" description="Helical" evidence="2">
    <location>
        <begin position="49"/>
        <end position="72"/>
    </location>
</feature>
<evidence type="ECO:0000256" key="2">
    <source>
        <dbReference type="SAM" id="Phobius"/>
    </source>
</evidence>
<evidence type="ECO:0000313" key="4">
    <source>
        <dbReference type="Proteomes" id="UP001385951"/>
    </source>
</evidence>
<accession>A0AAW0FPL4</accession>
<dbReference type="EMBL" id="JASBNA010000034">
    <property type="protein sequence ID" value="KAK7682671.1"/>
    <property type="molecule type" value="Genomic_DNA"/>
</dbReference>
<feature type="transmembrane region" description="Helical" evidence="2">
    <location>
        <begin position="87"/>
        <end position="106"/>
    </location>
</feature>
<sequence length="845" mass="92077">MGTVCLSNAPILRCQSLTRLESGILLIPTALELIFSIALLFAKKSGRKHFLLSAEGVFFFILAGVDVLAHVLPGPRRSLATFKGLDIFIGALSFVPLVMYTLYLYLLTTKDVLPGFPQRLQVLSKYILFGFIPLIVIMNQLASFIGISYHLLRNNSIAFGFTNADVRVFLNAFLLILLVLFQALNFGASFFRLMKAFMNQRRIDNTQRTEDEVHLFNGLGWITVGIKLGAIESIIGFVDASFGLAMTRRILKLLGRACLIIGVVKGVDMVEDFQFVKTPKPQTQQRRSMLRALIANPRYSTFQQIGGHDFNGAGANAPRPADVVPAEIRAARITPSVVIAPTSRITTNTISSLQGIPPRPPHALAAPRSMSKLRPQTDATFATASTSVQPPFTGTTAVTEYLSPNTRSSFPALVAAGVHSPMPSTPEPVFAPQQRVTVSISRDRRPTLYLRPLSDLDVPDHMTSAHSLSDMISPSKQGFHRPTKSLPTMTSPSATFGISPPVPVLSPPQGADKRSMRYTMSAEFRNGARQSSVILPRDSMISAYSTDSIDVVRKLASQFPGIPPRKIATKGSRPPTLPMQSPDERDEMDGATIHEIALDRGPSVGSSRSGRSVGSQSTRGGSLVRRSSSVKRKPVPRARAMSMSEDGSDEATLVMHSAPVSRSNSLKDDQAQAQALPSIQTIPMPPIPATPESELAAFDAMNPPVPRPRTAPGNMTAFPSWQRSKHARQGTLEFPWVARPGDVADEGEAVLAEARQSVAQLTRVKSVGSVPKMTTPPITQNSFYRESVVAEWHDIAEEVRKKKLSEISELLAKRASASAGMALSMGDRYRERDVELGATSFLDYR</sequence>
<name>A0AAW0FPL4_9APHY</name>
<feature type="transmembrane region" description="Helical" evidence="2">
    <location>
        <begin position="126"/>
        <end position="152"/>
    </location>
</feature>
<gene>
    <name evidence="3" type="ORF">QCA50_014054</name>
</gene>
<comment type="caution">
    <text evidence="3">The sequence shown here is derived from an EMBL/GenBank/DDBJ whole genome shotgun (WGS) entry which is preliminary data.</text>
</comment>
<feature type="transmembrane region" description="Helical" evidence="2">
    <location>
        <begin position="23"/>
        <end position="42"/>
    </location>
</feature>
<evidence type="ECO:0000313" key="3">
    <source>
        <dbReference type="EMBL" id="KAK7682671.1"/>
    </source>
</evidence>
<evidence type="ECO:0000256" key="1">
    <source>
        <dbReference type="SAM" id="MobiDB-lite"/>
    </source>
</evidence>
<keyword evidence="4" id="KW-1185">Reference proteome</keyword>
<protein>
    <submittedName>
        <fullName evidence="3">Uncharacterized protein</fullName>
    </submittedName>
</protein>
<proteinExistence type="predicted"/>